<sequence>MNIQRAQEITQSGEIPNIMFNGKRVYIQHVDPDKKTARIYPLDDPEKEQEVSVTDLIEH</sequence>
<dbReference type="InterPro" id="IPR012610">
    <property type="entry name" value="SASP_SspH"/>
</dbReference>
<dbReference type="AlphaFoldDB" id="A0A494Z7E4"/>
<evidence type="ECO:0000256" key="3">
    <source>
        <dbReference type="ARBA" id="ARBA00022969"/>
    </source>
</evidence>
<comment type="caution">
    <text evidence="5">The sequence shown here is derived from an EMBL/GenBank/DDBJ whole genome shotgun (WGS) entry which is preliminary data.</text>
</comment>
<dbReference type="OrthoDB" id="1683648at2"/>
<accession>A0A494Z7E4</accession>
<evidence type="ECO:0000256" key="2">
    <source>
        <dbReference type="ARBA" id="ARBA00006573"/>
    </source>
</evidence>
<comment type="similarity">
    <text evidence="2">Belongs to the SspH family.</text>
</comment>
<dbReference type="GO" id="GO:0030436">
    <property type="term" value="P:asexual sporulation"/>
    <property type="evidence" value="ECO:0007669"/>
    <property type="project" value="InterPro"/>
</dbReference>
<dbReference type="Pfam" id="PF08141">
    <property type="entry name" value="SspH"/>
    <property type="match status" value="1"/>
</dbReference>
<dbReference type="NCBIfam" id="TIGR02861">
    <property type="entry name" value="SASP_H"/>
    <property type="match status" value="1"/>
</dbReference>
<dbReference type="Proteomes" id="UP000272238">
    <property type="component" value="Unassembled WGS sequence"/>
</dbReference>
<gene>
    <name evidence="5" type="ORF">D8M03_05130</name>
</gene>
<keyword evidence="3" id="KW-0749">Sporulation</keyword>
<evidence type="ECO:0000313" key="5">
    <source>
        <dbReference type="EMBL" id="RKQ18433.1"/>
    </source>
</evidence>
<evidence type="ECO:0000256" key="1">
    <source>
        <dbReference type="ARBA" id="ARBA00004288"/>
    </source>
</evidence>
<dbReference type="GO" id="GO:0042601">
    <property type="term" value="C:endospore-forming forespore"/>
    <property type="evidence" value="ECO:0007669"/>
    <property type="project" value="InterPro"/>
</dbReference>
<dbReference type="HAMAP" id="MF_00667">
    <property type="entry name" value="SspH"/>
    <property type="match status" value="1"/>
</dbReference>
<dbReference type="RefSeq" id="WP_121213704.1">
    <property type="nucleotide sequence ID" value="NZ_JBBYAH010000001.1"/>
</dbReference>
<comment type="subcellular location">
    <subcellularLocation>
        <location evidence="1">Spore core</location>
    </subcellularLocation>
</comment>
<dbReference type="GO" id="GO:0030435">
    <property type="term" value="P:sporulation resulting in formation of a cellular spore"/>
    <property type="evidence" value="ECO:0007669"/>
    <property type="project" value="UniProtKB-KW"/>
</dbReference>
<evidence type="ECO:0000313" key="6">
    <source>
        <dbReference type="Proteomes" id="UP000272238"/>
    </source>
</evidence>
<name>A0A494Z7E4_9BACL</name>
<dbReference type="EMBL" id="RBZN01000008">
    <property type="protein sequence ID" value="RKQ18433.1"/>
    <property type="molecule type" value="Genomic_DNA"/>
</dbReference>
<evidence type="ECO:0000256" key="4">
    <source>
        <dbReference type="SAM" id="MobiDB-lite"/>
    </source>
</evidence>
<reference evidence="5 6" key="1">
    <citation type="journal article" date="2016" name="Antonie Van Leeuwenhoek">
        <title>Lysinibacillus endophyticus sp. nov., an indole-3-acetic acid producing endophytic bacterium isolated from corn root (Zea mays cv. Xinken-5).</title>
        <authorList>
            <person name="Yu J."/>
            <person name="Guan X."/>
            <person name="Liu C."/>
            <person name="Xiang W."/>
            <person name="Yu Z."/>
            <person name="Liu X."/>
            <person name="Wang G."/>
        </authorList>
    </citation>
    <scope>NUCLEOTIDE SEQUENCE [LARGE SCALE GENOMIC DNA]</scope>
    <source>
        <strain evidence="5 6">DSM 100506</strain>
    </source>
</reference>
<keyword evidence="6" id="KW-1185">Reference proteome</keyword>
<protein>
    <submittedName>
        <fullName evidence="5">H-type small acid-soluble spore protein</fullName>
    </submittedName>
</protein>
<organism evidence="5 6">
    <name type="scientific">Ureibacillus endophyticus</name>
    <dbReference type="NCBI Taxonomy" id="1978490"/>
    <lineage>
        <taxon>Bacteria</taxon>
        <taxon>Bacillati</taxon>
        <taxon>Bacillota</taxon>
        <taxon>Bacilli</taxon>
        <taxon>Bacillales</taxon>
        <taxon>Caryophanaceae</taxon>
        <taxon>Ureibacillus</taxon>
    </lineage>
</organism>
<proteinExistence type="inferred from homology"/>
<feature type="region of interest" description="Disordered" evidence="4">
    <location>
        <begin position="38"/>
        <end position="59"/>
    </location>
</feature>